<evidence type="ECO:0000313" key="1">
    <source>
        <dbReference type="EMBL" id="KAK7820741.1"/>
    </source>
</evidence>
<reference evidence="1 2" key="1">
    <citation type="journal article" date="2018" name="Sci. Data">
        <title>The draft genome sequence of cork oak.</title>
        <authorList>
            <person name="Ramos A.M."/>
            <person name="Usie A."/>
            <person name="Barbosa P."/>
            <person name="Barros P.M."/>
            <person name="Capote T."/>
            <person name="Chaves I."/>
            <person name="Simoes F."/>
            <person name="Abreu I."/>
            <person name="Carrasquinho I."/>
            <person name="Faro C."/>
            <person name="Guimaraes J.B."/>
            <person name="Mendonca D."/>
            <person name="Nobrega F."/>
            <person name="Rodrigues L."/>
            <person name="Saibo N.J.M."/>
            <person name="Varela M.C."/>
            <person name="Egas C."/>
            <person name="Matos J."/>
            <person name="Miguel C.M."/>
            <person name="Oliveira M.M."/>
            <person name="Ricardo C.P."/>
            <person name="Goncalves S."/>
        </authorList>
    </citation>
    <scope>NUCLEOTIDE SEQUENCE [LARGE SCALE GENOMIC DNA]</scope>
    <source>
        <strain evidence="2">cv. HL8</strain>
    </source>
</reference>
<dbReference type="Proteomes" id="UP000237347">
    <property type="component" value="Unassembled WGS sequence"/>
</dbReference>
<organism evidence="1 2">
    <name type="scientific">Quercus suber</name>
    <name type="common">Cork oak</name>
    <dbReference type="NCBI Taxonomy" id="58331"/>
    <lineage>
        <taxon>Eukaryota</taxon>
        <taxon>Viridiplantae</taxon>
        <taxon>Streptophyta</taxon>
        <taxon>Embryophyta</taxon>
        <taxon>Tracheophyta</taxon>
        <taxon>Spermatophyta</taxon>
        <taxon>Magnoliopsida</taxon>
        <taxon>eudicotyledons</taxon>
        <taxon>Gunneridae</taxon>
        <taxon>Pentapetalae</taxon>
        <taxon>rosids</taxon>
        <taxon>fabids</taxon>
        <taxon>Fagales</taxon>
        <taxon>Fagaceae</taxon>
        <taxon>Quercus</taxon>
    </lineage>
</organism>
<gene>
    <name evidence="1" type="ORF">CFP56_038504</name>
</gene>
<sequence>MDIPFLCPMCNNAPETITHTLRDCPTAQMFWNSLNPHFPKSLFYGASLLNWLKLNCQSSKISPGSNIDWSILFPFALWSLWIHRNSVAFDRAHNHQDLKAVTLGP</sequence>
<name>A0AAW0J2G8_QUESU</name>
<evidence type="ECO:0000313" key="2">
    <source>
        <dbReference type="Proteomes" id="UP000237347"/>
    </source>
</evidence>
<protein>
    <submittedName>
        <fullName evidence="1">Ribonuclease h protein</fullName>
    </submittedName>
</protein>
<keyword evidence="2" id="KW-1185">Reference proteome</keyword>
<proteinExistence type="predicted"/>
<comment type="caution">
    <text evidence="1">The sequence shown here is derived from an EMBL/GenBank/DDBJ whole genome shotgun (WGS) entry which is preliminary data.</text>
</comment>
<dbReference type="AlphaFoldDB" id="A0AAW0J2G8"/>
<accession>A0AAW0J2G8</accession>
<dbReference type="EMBL" id="PKMF04000728">
    <property type="protein sequence ID" value="KAK7820741.1"/>
    <property type="molecule type" value="Genomic_DNA"/>
</dbReference>